<reference evidence="1 2" key="1">
    <citation type="submission" date="2019-04" db="EMBL/GenBank/DDBJ databases">
        <authorList>
            <person name="Jiang L."/>
        </authorList>
    </citation>
    <scope>NUCLEOTIDE SEQUENCE [LARGE SCALE GENOMIC DNA]</scope>
    <source>
        <strain evidence="1 2">YIM 131853</strain>
    </source>
</reference>
<evidence type="ECO:0000313" key="2">
    <source>
        <dbReference type="Proteomes" id="UP000309133"/>
    </source>
</evidence>
<organism evidence="1 2">
    <name type="scientific">Naasia lichenicola</name>
    <dbReference type="NCBI Taxonomy" id="2565933"/>
    <lineage>
        <taxon>Bacteria</taxon>
        <taxon>Bacillati</taxon>
        <taxon>Actinomycetota</taxon>
        <taxon>Actinomycetes</taxon>
        <taxon>Micrococcales</taxon>
        <taxon>Microbacteriaceae</taxon>
        <taxon>Naasia</taxon>
    </lineage>
</organism>
<dbReference type="Proteomes" id="UP000309133">
    <property type="component" value="Unassembled WGS sequence"/>
</dbReference>
<sequence>MLDEVLVGAPTEEDVARVSSRLATAGWPLGAPADRTPPSRAGLVARVVGWLRAGYPAGLPENDYVPLVALLRRRLTDDEVRVVARSLVEGGVAPDRIELVDAIARVTSELPADVDVERVRVYLNEHGWPTDFPV</sequence>
<dbReference type="OrthoDB" id="4350726at2"/>
<dbReference type="Pfam" id="PF11829">
    <property type="entry name" value="DUF3349"/>
    <property type="match status" value="1"/>
</dbReference>
<dbReference type="Gene3D" id="6.10.140.2080">
    <property type="match status" value="1"/>
</dbReference>
<protein>
    <submittedName>
        <fullName evidence="1">DUF3349 domain-containing protein</fullName>
    </submittedName>
</protein>
<accession>A0A4S4FIR3</accession>
<name>A0A4S4FIR3_9MICO</name>
<gene>
    <name evidence="1" type="ORF">E6C64_15175</name>
</gene>
<dbReference type="InterPro" id="IPR021784">
    <property type="entry name" value="DUF3349"/>
</dbReference>
<keyword evidence="2" id="KW-1185">Reference proteome</keyword>
<comment type="caution">
    <text evidence="1">The sequence shown here is derived from an EMBL/GenBank/DDBJ whole genome shotgun (WGS) entry which is preliminary data.</text>
</comment>
<proteinExistence type="predicted"/>
<dbReference type="EMBL" id="SSSM01000005">
    <property type="protein sequence ID" value="THG30263.1"/>
    <property type="molecule type" value="Genomic_DNA"/>
</dbReference>
<dbReference type="Gene3D" id="1.10.10.2390">
    <property type="match status" value="2"/>
</dbReference>
<evidence type="ECO:0000313" key="1">
    <source>
        <dbReference type="EMBL" id="THG30263.1"/>
    </source>
</evidence>
<dbReference type="AlphaFoldDB" id="A0A4S4FIR3"/>